<protein>
    <recommendedName>
        <fullName evidence="3">Lipoprotein</fullName>
    </recommendedName>
</protein>
<reference evidence="1 2" key="1">
    <citation type="submission" date="2020-08" db="EMBL/GenBank/DDBJ databases">
        <title>Genomic Encyclopedia of Type Strains, Phase IV (KMG-IV): sequencing the most valuable type-strain genomes for metagenomic binning, comparative biology and taxonomic classification.</title>
        <authorList>
            <person name="Goeker M."/>
        </authorList>
    </citation>
    <scope>NUCLEOTIDE SEQUENCE [LARGE SCALE GENOMIC DNA]</scope>
    <source>
        <strain evidence="1 2">DSM 17976</strain>
    </source>
</reference>
<dbReference type="EMBL" id="JACIBY010000004">
    <property type="protein sequence ID" value="MBB3838464.1"/>
    <property type="molecule type" value="Genomic_DNA"/>
</dbReference>
<proteinExistence type="predicted"/>
<dbReference type="Proteomes" id="UP000541352">
    <property type="component" value="Unassembled WGS sequence"/>
</dbReference>
<dbReference type="RefSeq" id="WP_183973923.1">
    <property type="nucleotide sequence ID" value="NZ_JACIBY010000004.1"/>
</dbReference>
<dbReference type="PROSITE" id="PS51257">
    <property type="entry name" value="PROKAR_LIPOPROTEIN"/>
    <property type="match status" value="1"/>
</dbReference>
<comment type="caution">
    <text evidence="1">The sequence shown here is derived from an EMBL/GenBank/DDBJ whole genome shotgun (WGS) entry which is preliminary data.</text>
</comment>
<dbReference type="AlphaFoldDB" id="A0A7W5ZKF1"/>
<accession>A0A7W5ZKF1</accession>
<evidence type="ECO:0000313" key="2">
    <source>
        <dbReference type="Proteomes" id="UP000541352"/>
    </source>
</evidence>
<sequence length="160" mass="16892">MKTNLKSIVSLVALVVLVSACKLGTSKEDDPTPSGGSNSFAATVDGKSWKANAASGGIAVVGGLLTIAGKIDDANEISIQMVGKDIQTGVDYLFEIPANETNKNANLIYKRQNSPLFAKSGKVRFSTFTNKKIEGTFDAQVTDYINANAEIQSGTFVINL</sequence>
<organism evidence="1 2">
    <name type="scientific">Runella defluvii</name>
    <dbReference type="NCBI Taxonomy" id="370973"/>
    <lineage>
        <taxon>Bacteria</taxon>
        <taxon>Pseudomonadati</taxon>
        <taxon>Bacteroidota</taxon>
        <taxon>Cytophagia</taxon>
        <taxon>Cytophagales</taxon>
        <taxon>Spirosomataceae</taxon>
        <taxon>Runella</taxon>
    </lineage>
</organism>
<name>A0A7W5ZKF1_9BACT</name>
<gene>
    <name evidence="1" type="ORF">FHS57_002469</name>
</gene>
<keyword evidence="2" id="KW-1185">Reference proteome</keyword>
<evidence type="ECO:0008006" key="3">
    <source>
        <dbReference type="Google" id="ProtNLM"/>
    </source>
</evidence>
<evidence type="ECO:0000313" key="1">
    <source>
        <dbReference type="EMBL" id="MBB3838464.1"/>
    </source>
</evidence>